<evidence type="ECO:0000256" key="1">
    <source>
        <dbReference type="SAM" id="MobiDB-lite"/>
    </source>
</evidence>
<dbReference type="PATRIC" id="fig|82380.10.peg.1299"/>
<feature type="transmembrane region" description="Helical" evidence="2">
    <location>
        <begin position="91"/>
        <end position="115"/>
    </location>
</feature>
<keyword evidence="2" id="KW-0472">Membrane</keyword>
<proteinExistence type="predicted"/>
<protein>
    <recommendedName>
        <fullName evidence="5">DUF4190 domain-containing protein</fullName>
    </recommendedName>
</protein>
<evidence type="ECO:0000256" key="2">
    <source>
        <dbReference type="SAM" id="Phobius"/>
    </source>
</evidence>
<feature type="transmembrane region" description="Helical" evidence="2">
    <location>
        <begin position="65"/>
        <end position="84"/>
    </location>
</feature>
<dbReference type="Proteomes" id="UP000033725">
    <property type="component" value="Unassembled WGS sequence"/>
</dbReference>
<dbReference type="EMBL" id="JYIV01000022">
    <property type="protein sequence ID" value="KJL23756.1"/>
    <property type="molecule type" value="Genomic_DNA"/>
</dbReference>
<sequence length="229" mass="23303">MPAQPADAYPGVAPGYPGSATGYPAAAPYGQPVAEEPKKLSVLGLVGLGIAALGTILVFIPVVGFVGFVLLAAAFVVSLISLFLKGKKWPGIAGLILAVVGTIIGIVMSFVYLFAFAQGVSEEIDKLPTSSPSIEATAPSDTEGTETGTGRPTAEELAVGIAAIVASTGAEGYTPEHIACFAEQFAISDLDDETLRIIASGESAEFSDPDVALAFTEVFADALPVCLVP</sequence>
<gene>
    <name evidence="3" type="ORF">RN51_01291</name>
</gene>
<feature type="transmembrane region" description="Helical" evidence="2">
    <location>
        <begin position="40"/>
        <end position="59"/>
    </location>
</feature>
<name>A0A0F0KWZ6_9MICO</name>
<feature type="region of interest" description="Disordered" evidence="1">
    <location>
        <begin position="127"/>
        <end position="151"/>
    </location>
</feature>
<dbReference type="AlphaFoldDB" id="A0A0F0KWZ6"/>
<evidence type="ECO:0000313" key="3">
    <source>
        <dbReference type="EMBL" id="KJL23756.1"/>
    </source>
</evidence>
<keyword evidence="2" id="KW-1133">Transmembrane helix</keyword>
<accession>A0A0F0KWZ6</accession>
<evidence type="ECO:0000313" key="4">
    <source>
        <dbReference type="Proteomes" id="UP000033725"/>
    </source>
</evidence>
<organism evidence="3 4">
    <name type="scientific">Microbacterium oxydans</name>
    <dbReference type="NCBI Taxonomy" id="82380"/>
    <lineage>
        <taxon>Bacteria</taxon>
        <taxon>Bacillati</taxon>
        <taxon>Actinomycetota</taxon>
        <taxon>Actinomycetes</taxon>
        <taxon>Micrococcales</taxon>
        <taxon>Microbacteriaceae</taxon>
        <taxon>Microbacterium</taxon>
    </lineage>
</organism>
<dbReference type="RefSeq" id="WP_052674617.1">
    <property type="nucleotide sequence ID" value="NZ_JYIV01000022.1"/>
</dbReference>
<comment type="caution">
    <text evidence="3">The sequence shown here is derived from an EMBL/GenBank/DDBJ whole genome shotgun (WGS) entry which is preliminary data.</text>
</comment>
<evidence type="ECO:0008006" key="5">
    <source>
        <dbReference type="Google" id="ProtNLM"/>
    </source>
</evidence>
<reference evidence="3 4" key="1">
    <citation type="submission" date="2015-02" db="EMBL/GenBank/DDBJ databases">
        <title>Draft genome sequences of ten Microbacterium spp. with emphasis on heavy metal contaminated environments.</title>
        <authorList>
            <person name="Corretto E."/>
        </authorList>
    </citation>
    <scope>NUCLEOTIDE SEQUENCE [LARGE SCALE GENOMIC DNA]</scope>
    <source>
        <strain evidence="3 4">BEL163</strain>
    </source>
</reference>
<keyword evidence="2" id="KW-0812">Transmembrane</keyword>